<organism evidence="2 3">
    <name type="scientific">Oculimacula yallundae</name>
    <dbReference type="NCBI Taxonomy" id="86028"/>
    <lineage>
        <taxon>Eukaryota</taxon>
        <taxon>Fungi</taxon>
        <taxon>Dikarya</taxon>
        <taxon>Ascomycota</taxon>
        <taxon>Pezizomycotina</taxon>
        <taxon>Leotiomycetes</taxon>
        <taxon>Helotiales</taxon>
        <taxon>Ploettnerulaceae</taxon>
        <taxon>Oculimacula</taxon>
    </lineage>
</organism>
<feature type="compositionally biased region" description="Low complexity" evidence="1">
    <location>
        <begin position="402"/>
        <end position="412"/>
    </location>
</feature>
<evidence type="ECO:0000256" key="1">
    <source>
        <dbReference type="SAM" id="MobiDB-lite"/>
    </source>
</evidence>
<protein>
    <submittedName>
        <fullName evidence="2">Uncharacterized protein</fullName>
    </submittedName>
</protein>
<dbReference type="InterPro" id="IPR017956">
    <property type="entry name" value="AT_hook_DNA-bd_motif"/>
</dbReference>
<dbReference type="PANTHER" id="PTHR21521:SF0">
    <property type="entry name" value="AMUN, ISOFORM A"/>
    <property type="match status" value="1"/>
</dbReference>
<feature type="compositionally biased region" description="Low complexity" evidence="1">
    <location>
        <begin position="362"/>
        <end position="393"/>
    </location>
</feature>
<sequence length="473" mass="50389">MAATITSTEFKEALGRYPEILKTHGKTPKDGSTTIEDLDKFRYQIAPMNFSKNTGRVMELSDVEKLVQWKIHHGAYRPTLPKLVASNTNDSVATATKDAFAAYADNNKDIAKVISKLSTPLKGIGPATASLLLAIHDPQNIVFFSDELFSYLTADGKKVEPKYTTKEFETIHTEAQSIMSRLSCTPIELEKVAYVLVNEKAPEPKKAGKPVPEAKETKPYTGAPRGRPKMTEAEKKANASRREAARSKPSKSALNRTRTGRITKPTEYLVAQVSDEKKKTRAKKPGRPAAKVATDTKPAKKRGRPAVKAEGAETKVKAKAKTTATTTATKKADRPAGKAAAPKKVGRPATTATTAPKKRGRPAAAKVGKASKAAPPAKKAGRPATATTAAEASTPKKRGRPAAAATEAVTATPNTKKRGRPSQADKDTETKTPASKKKKTTATPATAPASVKRSGKISAPSSAVKRPGRKSLG</sequence>
<dbReference type="EMBL" id="JAZHXI010000015">
    <property type="protein sequence ID" value="KAL2063599.1"/>
    <property type="molecule type" value="Genomic_DNA"/>
</dbReference>
<feature type="compositionally biased region" description="Low complexity" evidence="1">
    <location>
        <begin position="337"/>
        <end position="355"/>
    </location>
</feature>
<reference evidence="2 3" key="1">
    <citation type="journal article" date="2024" name="Commun. Biol.">
        <title>Comparative genomic analysis of thermophilic fungi reveals convergent evolutionary adaptations and gene losses.</title>
        <authorList>
            <person name="Steindorff A.S."/>
            <person name="Aguilar-Pontes M.V."/>
            <person name="Robinson A.J."/>
            <person name="Andreopoulos B."/>
            <person name="LaButti K."/>
            <person name="Kuo A."/>
            <person name="Mondo S."/>
            <person name="Riley R."/>
            <person name="Otillar R."/>
            <person name="Haridas S."/>
            <person name="Lipzen A."/>
            <person name="Grimwood J."/>
            <person name="Schmutz J."/>
            <person name="Clum A."/>
            <person name="Reid I.D."/>
            <person name="Moisan M.C."/>
            <person name="Butler G."/>
            <person name="Nguyen T.T.M."/>
            <person name="Dewar K."/>
            <person name="Conant G."/>
            <person name="Drula E."/>
            <person name="Henrissat B."/>
            <person name="Hansel C."/>
            <person name="Singer S."/>
            <person name="Hutchinson M.I."/>
            <person name="de Vries R.P."/>
            <person name="Natvig D.O."/>
            <person name="Powell A.J."/>
            <person name="Tsang A."/>
            <person name="Grigoriev I.V."/>
        </authorList>
    </citation>
    <scope>NUCLEOTIDE SEQUENCE [LARGE SCALE GENOMIC DNA]</scope>
    <source>
        <strain evidence="2 3">CBS 494.80</strain>
    </source>
</reference>
<dbReference type="Proteomes" id="UP001595075">
    <property type="component" value="Unassembled WGS sequence"/>
</dbReference>
<name>A0ABR4C144_9HELO</name>
<feature type="compositionally biased region" description="Basic and acidic residues" evidence="1">
    <location>
        <begin position="202"/>
        <end position="218"/>
    </location>
</feature>
<feature type="compositionally biased region" description="Low complexity" evidence="1">
    <location>
        <begin position="441"/>
        <end position="450"/>
    </location>
</feature>
<accession>A0ABR4C144</accession>
<evidence type="ECO:0000313" key="3">
    <source>
        <dbReference type="Proteomes" id="UP001595075"/>
    </source>
</evidence>
<dbReference type="PRINTS" id="PR00929">
    <property type="entry name" value="ATHOOK"/>
</dbReference>
<proteinExistence type="predicted"/>
<evidence type="ECO:0000313" key="2">
    <source>
        <dbReference type="EMBL" id="KAL2063599.1"/>
    </source>
</evidence>
<keyword evidence="3" id="KW-1185">Reference proteome</keyword>
<gene>
    <name evidence="2" type="ORF">VTL71DRAFT_5404</name>
</gene>
<dbReference type="SMART" id="SM00384">
    <property type="entry name" value="AT_hook"/>
    <property type="match status" value="8"/>
</dbReference>
<comment type="caution">
    <text evidence="2">The sequence shown here is derived from an EMBL/GenBank/DDBJ whole genome shotgun (WGS) entry which is preliminary data.</text>
</comment>
<dbReference type="PANTHER" id="PTHR21521">
    <property type="entry name" value="AMUN, ISOFORM A"/>
    <property type="match status" value="1"/>
</dbReference>
<feature type="compositionally biased region" description="Basic and acidic residues" evidence="1">
    <location>
        <begin position="229"/>
        <end position="246"/>
    </location>
</feature>
<feature type="region of interest" description="Disordered" evidence="1">
    <location>
        <begin position="202"/>
        <end position="473"/>
    </location>
</feature>